<dbReference type="Gene3D" id="2.20.200.10">
    <property type="entry name" value="Outer membrane efflux proteins (OEP)"/>
    <property type="match status" value="1"/>
</dbReference>
<dbReference type="Gene3D" id="1.20.1600.10">
    <property type="entry name" value="Outer membrane efflux proteins (OEP)"/>
    <property type="match status" value="1"/>
</dbReference>
<comment type="similarity">
    <text evidence="1 2">Belongs to the outer membrane factor (OMF) (TC 1.B.17) family.</text>
</comment>
<keyword evidence="2" id="KW-0449">Lipoprotein</keyword>
<feature type="chain" id="PRO_5044999299" evidence="2">
    <location>
        <begin position="22"/>
        <end position="499"/>
    </location>
</feature>
<dbReference type="InterPro" id="IPR010131">
    <property type="entry name" value="MdtP/NodT-like"/>
</dbReference>
<dbReference type="SUPFAM" id="SSF56954">
    <property type="entry name" value="Outer membrane efflux proteins (OEP)"/>
    <property type="match status" value="1"/>
</dbReference>
<dbReference type="NCBIfam" id="TIGR01845">
    <property type="entry name" value="outer_NodT"/>
    <property type="match status" value="1"/>
</dbReference>
<reference evidence="4" key="1">
    <citation type="submission" date="2020-10" db="EMBL/GenBank/DDBJ databases">
        <title>Phylogeny of dyella-like bacteria.</title>
        <authorList>
            <person name="Fu J."/>
        </authorList>
    </citation>
    <scope>NUCLEOTIDE SEQUENCE</scope>
    <source>
        <strain evidence="4">DHOC52</strain>
    </source>
</reference>
<keyword evidence="2" id="KW-0564">Palmitate</keyword>
<dbReference type="EMBL" id="JADIKE010000018">
    <property type="protein sequence ID" value="MBM7123916.1"/>
    <property type="molecule type" value="Genomic_DNA"/>
</dbReference>
<sequence>MTTRLLRYPNLSLFALLTAVAALPGCTVGPDYRGAPEVANGAVHAGAFVRAPVSGVTTTHAPSRWWEELGDPQLNALIAAALANNPDLHAAQARLRESRAQLQQQRAAEMPTVSADAAAFRTREPDLSGLIQQQSTSTSTGQATQPSSTSEGRGPLQLYSAGFDASWEIDLFGGTRRAIEAASAQAQAVDADLADTQVSLATEVAQAYIDLRSQQQRLALANQSAELEQKTLSLIRQQRARGVVTDTDVERQTTQVETTKATLIPLDEQITESLDQLAVLTGQAPGALDQMLSTTAPLPGLPASVPVNDPAALLQQRPDIRAAERRLAASNAQIGQHTADLFPKVTMLGFIGSSAANPGHLTGKSAFTWLGAPYLQWDLLDFGRTRGAIRQAQAGRDEAAANYTQAVLAALQDANNALSRYGHQRDSVERLQQIEASADRSSTLMRQRYQAGASSLIDLLDTQRVQFTAQQNLVQGRADLLKDFVSLQKSLGLGWVSQQ</sequence>
<accession>A0ABS2JYF5</accession>
<evidence type="ECO:0000256" key="2">
    <source>
        <dbReference type="RuleBase" id="RU362097"/>
    </source>
</evidence>
<dbReference type="Pfam" id="PF02321">
    <property type="entry name" value="OEP"/>
    <property type="match status" value="2"/>
</dbReference>
<dbReference type="Proteomes" id="UP001430149">
    <property type="component" value="Unassembled WGS sequence"/>
</dbReference>
<comment type="subcellular location">
    <subcellularLocation>
        <location evidence="2">Cell outer membrane</location>
        <topology evidence="2">Lipid-anchor</topology>
    </subcellularLocation>
</comment>
<keyword evidence="2" id="KW-0812">Transmembrane</keyword>
<dbReference type="PANTHER" id="PTHR30203:SF25">
    <property type="entry name" value="OUTER MEMBRANE PROTEIN-RELATED"/>
    <property type="match status" value="1"/>
</dbReference>
<feature type="signal peptide" evidence="2">
    <location>
        <begin position="1"/>
        <end position="21"/>
    </location>
</feature>
<protein>
    <submittedName>
        <fullName evidence="4">Efflux transporter outer membrane subunit</fullName>
    </submittedName>
</protein>
<keyword evidence="5" id="KW-1185">Reference proteome</keyword>
<evidence type="ECO:0000256" key="1">
    <source>
        <dbReference type="ARBA" id="ARBA00007613"/>
    </source>
</evidence>
<gene>
    <name evidence="4" type="ORF">ISP19_00870</name>
</gene>
<keyword evidence="2" id="KW-0732">Signal</keyword>
<dbReference type="RefSeq" id="WP_204678601.1">
    <property type="nucleotide sequence ID" value="NZ_BSNR01000025.1"/>
</dbReference>
<feature type="compositionally biased region" description="Low complexity" evidence="3">
    <location>
        <begin position="132"/>
        <end position="150"/>
    </location>
</feature>
<organism evidence="4 5">
    <name type="scientific">Dyella flava</name>
    <dbReference type="NCBI Taxonomy" id="1920170"/>
    <lineage>
        <taxon>Bacteria</taxon>
        <taxon>Pseudomonadati</taxon>
        <taxon>Pseudomonadota</taxon>
        <taxon>Gammaproteobacteria</taxon>
        <taxon>Lysobacterales</taxon>
        <taxon>Rhodanobacteraceae</taxon>
        <taxon>Dyella</taxon>
    </lineage>
</organism>
<evidence type="ECO:0000256" key="3">
    <source>
        <dbReference type="SAM" id="MobiDB-lite"/>
    </source>
</evidence>
<name>A0ABS2JYF5_9GAMM</name>
<comment type="caution">
    <text evidence="4">The sequence shown here is derived from an EMBL/GenBank/DDBJ whole genome shotgun (WGS) entry which is preliminary data.</text>
</comment>
<proteinExistence type="inferred from homology"/>
<feature type="region of interest" description="Disordered" evidence="3">
    <location>
        <begin position="128"/>
        <end position="156"/>
    </location>
</feature>
<keyword evidence="2" id="KW-0472">Membrane</keyword>
<evidence type="ECO:0000313" key="4">
    <source>
        <dbReference type="EMBL" id="MBM7123916.1"/>
    </source>
</evidence>
<evidence type="ECO:0000313" key="5">
    <source>
        <dbReference type="Proteomes" id="UP001430149"/>
    </source>
</evidence>
<keyword evidence="2" id="KW-1134">Transmembrane beta strand</keyword>
<dbReference type="PANTHER" id="PTHR30203">
    <property type="entry name" value="OUTER MEMBRANE CATION EFFLUX PROTEIN"/>
    <property type="match status" value="1"/>
</dbReference>
<dbReference type="InterPro" id="IPR003423">
    <property type="entry name" value="OMP_efflux"/>
</dbReference>